<feature type="transmembrane region" description="Helical" evidence="2">
    <location>
        <begin position="52"/>
        <end position="81"/>
    </location>
</feature>
<feature type="transmembrane region" description="Helical" evidence="2">
    <location>
        <begin position="12"/>
        <end position="32"/>
    </location>
</feature>
<comment type="caution">
    <text evidence="4">The sequence shown here is derived from an EMBL/GenBank/DDBJ whole genome shotgun (WGS) entry which is preliminary data.</text>
</comment>
<keyword evidence="2" id="KW-1133">Transmembrane helix</keyword>
<evidence type="ECO:0000313" key="5">
    <source>
        <dbReference type="Proteomes" id="UP000838308"/>
    </source>
</evidence>
<keyword evidence="2" id="KW-0812">Transmembrane</keyword>
<evidence type="ECO:0000256" key="2">
    <source>
        <dbReference type="SAM" id="Phobius"/>
    </source>
</evidence>
<dbReference type="Pfam" id="PF09335">
    <property type="entry name" value="VTT_dom"/>
    <property type="match status" value="1"/>
</dbReference>
<dbReference type="EMBL" id="CALBWS010000013">
    <property type="protein sequence ID" value="CAH2715146.1"/>
    <property type="molecule type" value="Genomic_DNA"/>
</dbReference>
<dbReference type="PANTHER" id="PTHR42709:SF9">
    <property type="entry name" value="ALKALINE PHOSPHATASE LIKE PROTEIN"/>
    <property type="match status" value="1"/>
</dbReference>
<evidence type="ECO:0000259" key="3">
    <source>
        <dbReference type="Pfam" id="PF09335"/>
    </source>
</evidence>
<evidence type="ECO:0000313" key="4">
    <source>
        <dbReference type="EMBL" id="CAH2715146.1"/>
    </source>
</evidence>
<proteinExistence type="inferred from homology"/>
<comment type="similarity">
    <text evidence="1">Belongs to the DedA family.</text>
</comment>
<gene>
    <name evidence="4" type="ORF">BACCIP111895_02330</name>
</gene>
<dbReference type="PANTHER" id="PTHR42709">
    <property type="entry name" value="ALKALINE PHOSPHATASE LIKE PROTEIN"/>
    <property type="match status" value="1"/>
</dbReference>
<reference evidence="4" key="1">
    <citation type="submission" date="2022-04" db="EMBL/GenBank/DDBJ databases">
        <authorList>
            <person name="Criscuolo A."/>
        </authorList>
    </citation>
    <scope>NUCLEOTIDE SEQUENCE</scope>
    <source>
        <strain evidence="4">CIP111895</strain>
    </source>
</reference>
<protein>
    <submittedName>
        <fullName evidence="4">Membrane protein</fullName>
    </submittedName>
</protein>
<feature type="domain" description="VTT" evidence="3">
    <location>
        <begin position="31"/>
        <end position="156"/>
    </location>
</feature>
<dbReference type="InterPro" id="IPR032816">
    <property type="entry name" value="VTT_dom"/>
</dbReference>
<dbReference type="InterPro" id="IPR051311">
    <property type="entry name" value="DedA_domain"/>
</dbReference>
<feature type="transmembrane region" description="Helical" evidence="2">
    <location>
        <begin position="136"/>
        <end position="156"/>
    </location>
</feature>
<sequence>MNYDTLLSLIHHFGYAALYFALWLGIVGMPIPDEVVVMTGGAVTANGLLHSFPAFVLTYLGVISGLSLGYVLGLIFGTSVFDRLHRRKKMNKWINLSKTLVDKYGSFALCISYFFPIIRHVMPYVIGINKVTFKRYALFSFTTGFVWTSIFFTVGYLVGDHAQEVGDLVYRSGLKLLWILFVSAAIFLIIRYTSNQKKLQGRDKA</sequence>
<accession>A0ABM9ER86</accession>
<name>A0ABM9ER86_9BACI</name>
<organism evidence="4 5">
    <name type="scientific">Neobacillus rhizosphaerae</name>
    <dbReference type="NCBI Taxonomy" id="2880965"/>
    <lineage>
        <taxon>Bacteria</taxon>
        <taxon>Bacillati</taxon>
        <taxon>Bacillota</taxon>
        <taxon>Bacilli</taxon>
        <taxon>Bacillales</taxon>
        <taxon>Bacillaceae</taxon>
        <taxon>Neobacillus</taxon>
    </lineage>
</organism>
<keyword evidence="5" id="KW-1185">Reference proteome</keyword>
<feature type="transmembrane region" description="Helical" evidence="2">
    <location>
        <begin position="176"/>
        <end position="194"/>
    </location>
</feature>
<evidence type="ECO:0000256" key="1">
    <source>
        <dbReference type="ARBA" id="ARBA00010792"/>
    </source>
</evidence>
<keyword evidence="2" id="KW-0472">Membrane</keyword>
<dbReference type="Proteomes" id="UP000838308">
    <property type="component" value="Unassembled WGS sequence"/>
</dbReference>